<protein>
    <submittedName>
        <fullName evidence="1">Uncharacterized protein</fullName>
    </submittedName>
</protein>
<sequence length="59" mass="6427">MVGLIGSTVLVPVDGDTVRGRLIDVSRRWARLEACEHADGPVDGTLYVRLPVDWVQVAP</sequence>
<proteinExistence type="predicted"/>
<name>A0A8S5M421_9CAUD</name>
<accession>A0A8S5M421</accession>
<evidence type="ECO:0000313" key="1">
    <source>
        <dbReference type="EMBL" id="DAD76831.1"/>
    </source>
</evidence>
<dbReference type="EMBL" id="BK014810">
    <property type="protein sequence ID" value="DAD76831.1"/>
    <property type="molecule type" value="Genomic_DNA"/>
</dbReference>
<organism evidence="1">
    <name type="scientific">Siphoviridae sp. ctz7e2</name>
    <dbReference type="NCBI Taxonomy" id="2826526"/>
    <lineage>
        <taxon>Viruses</taxon>
        <taxon>Duplodnaviria</taxon>
        <taxon>Heunggongvirae</taxon>
        <taxon>Uroviricota</taxon>
        <taxon>Caudoviricetes</taxon>
    </lineage>
</organism>
<reference evidence="1" key="1">
    <citation type="journal article" date="2021" name="Proc. Natl. Acad. Sci. U.S.A.">
        <title>A Catalog of Tens of Thousands of Viruses from Human Metagenomes Reveals Hidden Associations with Chronic Diseases.</title>
        <authorList>
            <person name="Tisza M.J."/>
            <person name="Buck C.B."/>
        </authorList>
    </citation>
    <scope>NUCLEOTIDE SEQUENCE</scope>
    <source>
        <strain evidence="1">Ctz7e2</strain>
    </source>
</reference>